<sequence>MVKALNSTSRAIHGINQELSQVRGGSSRESIGDLLLWHNHNCEEFKGMYCFNLSDNSQLIENNIQQIRETLSK</sequence>
<name>A0AA40IBH9_CNENI</name>
<gene>
    <name evidence="1" type="ORF">QTO34_000425</name>
</gene>
<reference evidence="1" key="1">
    <citation type="submission" date="2023-06" db="EMBL/GenBank/DDBJ databases">
        <title>Reference genome for the Northern bat (Eptesicus nilssonii), a most northern bat species.</title>
        <authorList>
            <person name="Laine V.N."/>
            <person name="Pulliainen A.T."/>
            <person name="Lilley T.M."/>
        </authorList>
    </citation>
    <scope>NUCLEOTIDE SEQUENCE</scope>
    <source>
        <strain evidence="1">BLF_Eptnil</strain>
        <tissue evidence="1">Kidney</tissue>
    </source>
</reference>
<comment type="caution">
    <text evidence="1">The sequence shown here is derived from an EMBL/GenBank/DDBJ whole genome shotgun (WGS) entry which is preliminary data.</text>
</comment>
<feature type="non-terminal residue" evidence="1">
    <location>
        <position position="73"/>
    </location>
</feature>
<keyword evidence="2" id="KW-1185">Reference proteome</keyword>
<accession>A0AA40IBH9</accession>
<dbReference type="Proteomes" id="UP001177744">
    <property type="component" value="Unassembled WGS sequence"/>
</dbReference>
<proteinExistence type="predicted"/>
<evidence type="ECO:0000313" key="1">
    <source>
        <dbReference type="EMBL" id="KAK1346568.1"/>
    </source>
</evidence>
<dbReference type="AlphaFoldDB" id="A0AA40IBH9"/>
<protein>
    <submittedName>
        <fullName evidence="1">Uncharacterized protein</fullName>
    </submittedName>
</protein>
<dbReference type="EMBL" id="JAULJE010000001">
    <property type="protein sequence ID" value="KAK1346568.1"/>
    <property type="molecule type" value="Genomic_DNA"/>
</dbReference>
<dbReference type="Gene3D" id="1.10.287.210">
    <property type="match status" value="1"/>
</dbReference>
<organism evidence="1 2">
    <name type="scientific">Cnephaeus nilssonii</name>
    <name type="common">Northern bat</name>
    <name type="synonym">Eptesicus nilssonii</name>
    <dbReference type="NCBI Taxonomy" id="3371016"/>
    <lineage>
        <taxon>Eukaryota</taxon>
        <taxon>Metazoa</taxon>
        <taxon>Chordata</taxon>
        <taxon>Craniata</taxon>
        <taxon>Vertebrata</taxon>
        <taxon>Euteleostomi</taxon>
        <taxon>Mammalia</taxon>
        <taxon>Eutheria</taxon>
        <taxon>Laurasiatheria</taxon>
        <taxon>Chiroptera</taxon>
        <taxon>Yangochiroptera</taxon>
        <taxon>Vespertilionidae</taxon>
        <taxon>Cnephaeus</taxon>
    </lineage>
</organism>
<evidence type="ECO:0000313" key="2">
    <source>
        <dbReference type="Proteomes" id="UP001177744"/>
    </source>
</evidence>